<name>A0AAI8PDQ3_9PSED</name>
<keyword evidence="3" id="KW-1185">Reference proteome</keyword>
<accession>A0AAI8PDQ3</accession>
<organism evidence="2 3">
    <name type="scientific">Pseudomonas parafulva</name>
    <dbReference type="NCBI Taxonomy" id="157782"/>
    <lineage>
        <taxon>Bacteria</taxon>
        <taxon>Pseudomonadati</taxon>
        <taxon>Pseudomonadota</taxon>
        <taxon>Gammaproteobacteria</taxon>
        <taxon>Pseudomonadales</taxon>
        <taxon>Pseudomonadaceae</taxon>
        <taxon>Pseudomonas</taxon>
    </lineage>
</organism>
<dbReference type="EMBL" id="CP031641">
    <property type="protein sequence ID" value="AXO90751.1"/>
    <property type="molecule type" value="Genomic_DNA"/>
</dbReference>
<feature type="region of interest" description="Disordered" evidence="1">
    <location>
        <begin position="44"/>
        <end position="70"/>
    </location>
</feature>
<protein>
    <submittedName>
        <fullName evidence="2">Uncharacterized protein</fullName>
    </submittedName>
</protein>
<evidence type="ECO:0000313" key="2">
    <source>
        <dbReference type="EMBL" id="AXO90751.1"/>
    </source>
</evidence>
<evidence type="ECO:0000313" key="3">
    <source>
        <dbReference type="Proteomes" id="UP000258127"/>
    </source>
</evidence>
<dbReference type="AlphaFoldDB" id="A0AAI8PDQ3"/>
<gene>
    <name evidence="2" type="ORF">DZC75_23120</name>
</gene>
<sequence length="70" mass="8058">MAWHSFYQRTVVSTHEANRRSARRHLSERQVQIVLIGGTPMLHGRTQGNIAPVDRTAMQYAETDRPDRAQ</sequence>
<dbReference type="Proteomes" id="UP000258127">
    <property type="component" value="Chromosome"/>
</dbReference>
<proteinExistence type="predicted"/>
<reference evidence="2 3" key="1">
    <citation type="submission" date="2018-08" db="EMBL/GenBank/DDBJ databases">
        <authorList>
            <person name="Lee Y."/>
            <person name="Kakembo D."/>
        </authorList>
    </citation>
    <scope>NUCLEOTIDE SEQUENCE [LARGE SCALE GENOMIC DNA]</scope>
    <source>
        <strain evidence="2 3">JBCS1880</strain>
    </source>
</reference>
<evidence type="ECO:0000256" key="1">
    <source>
        <dbReference type="SAM" id="MobiDB-lite"/>
    </source>
</evidence>